<dbReference type="AlphaFoldDB" id="D8M3D0"/>
<reference evidence="1" key="1">
    <citation type="submission" date="2010-02" db="EMBL/GenBank/DDBJ databases">
        <title>Sequencing and annotation of the Blastocystis hominis genome.</title>
        <authorList>
            <person name="Wincker P."/>
        </authorList>
    </citation>
    <scope>NUCLEOTIDE SEQUENCE</scope>
    <source>
        <strain evidence="1">Singapore isolate B</strain>
    </source>
</reference>
<dbReference type="EMBL" id="FN668650">
    <property type="protein sequence ID" value="CBK22403.2"/>
    <property type="molecule type" value="Genomic_DNA"/>
</dbReference>
<organism evidence="1">
    <name type="scientific">Blastocystis hominis</name>
    <dbReference type="NCBI Taxonomy" id="12968"/>
    <lineage>
        <taxon>Eukaryota</taxon>
        <taxon>Sar</taxon>
        <taxon>Stramenopiles</taxon>
        <taxon>Bigyra</taxon>
        <taxon>Opalozoa</taxon>
        <taxon>Opalinata</taxon>
        <taxon>Blastocystidae</taxon>
        <taxon>Blastocystis</taxon>
    </lineage>
</organism>
<dbReference type="GeneID" id="24919687"/>
<protein>
    <submittedName>
        <fullName evidence="1">Uncharacterized protein</fullName>
    </submittedName>
</protein>
<dbReference type="Gene3D" id="3.40.50.720">
    <property type="entry name" value="NAD(P)-binding Rossmann-like Domain"/>
    <property type="match status" value="1"/>
</dbReference>
<dbReference type="InParanoid" id="D8M3D0"/>
<proteinExistence type="predicted"/>
<evidence type="ECO:0000313" key="1">
    <source>
        <dbReference type="EMBL" id="CBK22403.2"/>
    </source>
</evidence>
<evidence type="ECO:0000313" key="2">
    <source>
        <dbReference type="Proteomes" id="UP000008312"/>
    </source>
</evidence>
<accession>D8M3D0</accession>
<dbReference type="OrthoDB" id="6235964at2759"/>
<name>D8M3D0_BLAHO</name>
<keyword evidence="2" id="KW-1185">Reference proteome</keyword>
<dbReference type="Proteomes" id="UP000008312">
    <property type="component" value="Unassembled WGS sequence"/>
</dbReference>
<dbReference type="RefSeq" id="XP_012896451.1">
    <property type="nucleotide sequence ID" value="XM_013040997.1"/>
</dbReference>
<gene>
    <name evidence="1" type="ORF">GSBLH_T00002528001</name>
</gene>
<sequence length="68" mass="7579">MAILMGKMLGVSTDHIHPQLTVTSNVKRPYNCHLDCSELRATGCFVMRDFEEGLREVFGNAGLLPKDN</sequence>